<evidence type="ECO:0000313" key="2">
    <source>
        <dbReference type="EMBL" id="KAK7689415.1"/>
    </source>
</evidence>
<reference evidence="2 3" key="1">
    <citation type="submission" date="2022-09" db="EMBL/GenBank/DDBJ databases">
        <authorList>
            <person name="Palmer J.M."/>
        </authorList>
    </citation>
    <scope>NUCLEOTIDE SEQUENCE [LARGE SCALE GENOMIC DNA]</scope>
    <source>
        <strain evidence="2 3">DSM 7382</strain>
    </source>
</reference>
<name>A0AAW0G7H8_9APHY</name>
<dbReference type="Proteomes" id="UP001385951">
    <property type="component" value="Unassembled WGS sequence"/>
</dbReference>
<organism evidence="2 3">
    <name type="scientific">Cerrena zonata</name>
    <dbReference type="NCBI Taxonomy" id="2478898"/>
    <lineage>
        <taxon>Eukaryota</taxon>
        <taxon>Fungi</taxon>
        <taxon>Dikarya</taxon>
        <taxon>Basidiomycota</taxon>
        <taxon>Agaricomycotina</taxon>
        <taxon>Agaricomycetes</taxon>
        <taxon>Polyporales</taxon>
        <taxon>Cerrenaceae</taxon>
        <taxon>Cerrena</taxon>
    </lineage>
</organism>
<keyword evidence="3" id="KW-1185">Reference proteome</keyword>
<comment type="caution">
    <text evidence="2">The sequence shown here is derived from an EMBL/GenBank/DDBJ whole genome shotgun (WGS) entry which is preliminary data.</text>
</comment>
<accession>A0AAW0G7H8</accession>
<sequence>MQSVRSPGQENLNREKFGPCATRYCSGLVACPNHALTNPVQQNASRRVVPLTSLTDYHIPVPWNPSGLARVREMVPVSSHLLLQDKETLTLHKQYLAIFESGSKRFNSDFVLGDETPDLDHIDLTLREHNPTSTSYSPETTHSPLLAPILTIPPLETDLCINPESLHQSTVVDNETVIPASSGRLRPDGSKKKSPKVPSKKPPKVPSKKPPKVLSKKPLEKTAETNTQSQQVEQCQVPGCGEMVLVTAANVEAHAGRKHCPKDVKESICEWPGCTKKLQKWTAMTDTYGEVKAIGERAKHWPSPNRDAARGENARGMYLSLMTMRMTTTHQTKRVDIEL</sequence>
<proteinExistence type="predicted"/>
<evidence type="ECO:0008006" key="4">
    <source>
        <dbReference type="Google" id="ProtNLM"/>
    </source>
</evidence>
<dbReference type="EMBL" id="JASBNA010000008">
    <property type="protein sequence ID" value="KAK7689415.1"/>
    <property type="molecule type" value="Genomic_DNA"/>
</dbReference>
<protein>
    <recommendedName>
        <fullName evidence="4">C2H2-type domain-containing protein</fullName>
    </recommendedName>
</protein>
<dbReference type="AlphaFoldDB" id="A0AAW0G7H8"/>
<evidence type="ECO:0000256" key="1">
    <source>
        <dbReference type="SAM" id="MobiDB-lite"/>
    </source>
</evidence>
<feature type="compositionally biased region" description="Basic residues" evidence="1">
    <location>
        <begin position="192"/>
        <end position="215"/>
    </location>
</feature>
<gene>
    <name evidence="2" type="ORF">QCA50_007207</name>
</gene>
<feature type="region of interest" description="Disordered" evidence="1">
    <location>
        <begin position="172"/>
        <end position="232"/>
    </location>
</feature>
<evidence type="ECO:0000313" key="3">
    <source>
        <dbReference type="Proteomes" id="UP001385951"/>
    </source>
</evidence>